<dbReference type="Proteomes" id="UP000005632">
    <property type="component" value="Chromosome"/>
</dbReference>
<dbReference type="GO" id="GO:0046872">
    <property type="term" value="F:metal ion binding"/>
    <property type="evidence" value="ECO:0007669"/>
    <property type="project" value="UniProtKB-KW"/>
</dbReference>
<dbReference type="CDD" id="cd05311">
    <property type="entry name" value="NAD_bind_2_malic_enz"/>
    <property type="match status" value="1"/>
</dbReference>
<dbReference type="Pfam" id="PF03949">
    <property type="entry name" value="Malic_M"/>
    <property type="match status" value="1"/>
</dbReference>
<dbReference type="FunFam" id="3.40.50.720:FF:000095">
    <property type="entry name" value="NADP-dependent malic enzyme"/>
    <property type="match status" value="1"/>
</dbReference>
<comment type="similarity">
    <text evidence="2">Belongs to the malic enzymes family.</text>
</comment>
<dbReference type="InterPro" id="IPR036291">
    <property type="entry name" value="NAD(P)-bd_dom_sf"/>
</dbReference>
<dbReference type="InterPro" id="IPR045213">
    <property type="entry name" value="Malic_NAD-bd_bact_type"/>
</dbReference>
<dbReference type="InterPro" id="IPR046346">
    <property type="entry name" value="Aminoacid_DH-like_N_sf"/>
</dbReference>
<evidence type="ECO:0000313" key="11">
    <source>
        <dbReference type="Proteomes" id="UP000005632"/>
    </source>
</evidence>
<feature type="binding site" evidence="7">
    <location>
        <position position="137"/>
    </location>
    <ligand>
        <name>a divalent metal cation</name>
        <dbReference type="ChEBI" id="CHEBI:60240"/>
    </ligand>
</feature>
<evidence type="ECO:0000256" key="2">
    <source>
        <dbReference type="ARBA" id="ARBA00008785"/>
    </source>
</evidence>
<dbReference type="InterPro" id="IPR051674">
    <property type="entry name" value="Malate_Decarboxylase"/>
</dbReference>
<dbReference type="SMART" id="SM00919">
    <property type="entry name" value="Malic_M"/>
    <property type="match status" value="1"/>
</dbReference>
<dbReference type="InterPro" id="IPR001891">
    <property type="entry name" value="Malic_OxRdtase"/>
</dbReference>
<comment type="cofactor">
    <cofactor evidence="1">
        <name>Mn(2+)</name>
        <dbReference type="ChEBI" id="CHEBI:29035"/>
    </cofactor>
</comment>
<dbReference type="AlphaFoldDB" id="G8QUE3"/>
<comment type="cofactor">
    <cofactor evidence="7">
        <name>Mg(2+)</name>
        <dbReference type="ChEBI" id="CHEBI:18420"/>
    </cofactor>
    <cofactor evidence="7">
        <name>Mn(2+)</name>
        <dbReference type="ChEBI" id="CHEBI:29035"/>
    </cofactor>
    <text evidence="7">Divalent metal cations. Prefers magnesium or manganese.</text>
</comment>
<dbReference type="InterPro" id="IPR012302">
    <property type="entry name" value="Malic_NAD-bd"/>
</dbReference>
<dbReference type="PANTHER" id="PTHR43237">
    <property type="entry name" value="NADP-DEPENDENT MALIC ENZYME"/>
    <property type="match status" value="1"/>
</dbReference>
<dbReference type="PIRSF" id="PIRSF000106">
    <property type="entry name" value="ME"/>
    <property type="match status" value="1"/>
</dbReference>
<evidence type="ECO:0000256" key="1">
    <source>
        <dbReference type="ARBA" id="ARBA00001936"/>
    </source>
</evidence>
<dbReference type="GO" id="GO:0004470">
    <property type="term" value="F:malic enzyme activity"/>
    <property type="evidence" value="ECO:0007669"/>
    <property type="project" value="InterPro"/>
</dbReference>
<feature type="active site" description="Proton donor" evidence="5">
    <location>
        <position position="40"/>
    </location>
</feature>
<dbReference type="InterPro" id="IPR037062">
    <property type="entry name" value="Malic_N_dom_sf"/>
</dbReference>
<dbReference type="GO" id="GO:0016616">
    <property type="term" value="F:oxidoreductase activity, acting on the CH-OH group of donors, NAD or NADP as acceptor"/>
    <property type="evidence" value="ECO:0007669"/>
    <property type="project" value="InterPro"/>
</dbReference>
<dbReference type="KEGG" id="sgp:SpiGrapes_1363"/>
<dbReference type="Gene3D" id="3.40.50.720">
    <property type="entry name" value="NAD(P)-binding Rossmann-like Domain"/>
    <property type="match status" value="1"/>
</dbReference>
<evidence type="ECO:0000256" key="3">
    <source>
        <dbReference type="ARBA" id="ARBA00022723"/>
    </source>
</evidence>
<dbReference type="SMART" id="SM01274">
    <property type="entry name" value="malic"/>
    <property type="match status" value="1"/>
</dbReference>
<reference evidence="10 11" key="1">
    <citation type="submission" date="2011-11" db="EMBL/GenBank/DDBJ databases">
        <title>Complete sequence of Spirochaeta sp. grapes.</title>
        <authorList>
            <consortium name="US DOE Joint Genome Institute"/>
            <person name="Lucas S."/>
            <person name="Han J."/>
            <person name="Lapidus A."/>
            <person name="Cheng J.-F."/>
            <person name="Goodwin L."/>
            <person name="Pitluck S."/>
            <person name="Peters L."/>
            <person name="Ovchinnikova G."/>
            <person name="Munk A.C."/>
            <person name="Detter J.C."/>
            <person name="Han C."/>
            <person name="Tapia R."/>
            <person name="Land M."/>
            <person name="Hauser L."/>
            <person name="Kyrpides N."/>
            <person name="Ivanova N."/>
            <person name="Pagani I."/>
            <person name="Ritalahtilisa K."/>
            <person name="Loeffler F."/>
            <person name="Woyke T."/>
        </authorList>
    </citation>
    <scope>NUCLEOTIDE SEQUENCE [LARGE SCALE GENOMIC DNA]</scope>
    <source>
        <strain evidence="11">ATCC BAA-1885 / DSM 22778 / Grapes</strain>
    </source>
</reference>
<dbReference type="PANTHER" id="PTHR43237:SF4">
    <property type="entry name" value="NADP-DEPENDENT MALIC ENZYME"/>
    <property type="match status" value="1"/>
</dbReference>
<feature type="active site" description="Proton acceptor" evidence="5">
    <location>
        <position position="95"/>
    </location>
</feature>
<dbReference type="HOGENOM" id="CLU_034446_2_1_12"/>
<proteinExistence type="inferred from homology"/>
<name>G8QUE3_SPHPG</name>
<dbReference type="Pfam" id="PF00390">
    <property type="entry name" value="malic"/>
    <property type="match status" value="1"/>
</dbReference>
<keyword evidence="3 7" id="KW-0479">Metal-binding</keyword>
<feature type="domain" description="Malic enzyme NAD-binding" evidence="8">
    <location>
        <begin position="164"/>
        <end position="401"/>
    </location>
</feature>
<dbReference type="GO" id="GO:0051287">
    <property type="term" value="F:NAD binding"/>
    <property type="evidence" value="ECO:0007669"/>
    <property type="project" value="InterPro"/>
</dbReference>
<feature type="binding site" evidence="7">
    <location>
        <position position="163"/>
    </location>
    <ligand>
        <name>a divalent metal cation</name>
        <dbReference type="ChEBI" id="CHEBI:60240"/>
    </ligand>
</feature>
<accession>G8QUE3</accession>
<evidence type="ECO:0000256" key="7">
    <source>
        <dbReference type="PIRSR" id="PIRSR000106-3"/>
    </source>
</evidence>
<evidence type="ECO:0000259" key="8">
    <source>
        <dbReference type="SMART" id="SM00919"/>
    </source>
</evidence>
<dbReference type="SUPFAM" id="SSF53223">
    <property type="entry name" value="Aminoacid dehydrogenase-like, N-terminal domain"/>
    <property type="match status" value="1"/>
</dbReference>
<dbReference type="OrthoDB" id="9805787at2"/>
<evidence type="ECO:0000256" key="4">
    <source>
        <dbReference type="ARBA" id="ARBA00023002"/>
    </source>
</evidence>
<feature type="binding site" evidence="6">
    <location>
        <position position="319"/>
    </location>
    <ligand>
        <name>(S)-malate</name>
        <dbReference type="ChEBI" id="CHEBI:15589"/>
    </ligand>
</feature>
<dbReference type="RefSeq" id="WP_014270025.1">
    <property type="nucleotide sequence ID" value="NC_016633.1"/>
</dbReference>
<dbReference type="FunFam" id="3.40.50.10380:FF:000003">
    <property type="entry name" value="NADP-dependent malic enzyme"/>
    <property type="match status" value="1"/>
</dbReference>
<evidence type="ECO:0000256" key="6">
    <source>
        <dbReference type="PIRSR" id="PIRSR000106-2"/>
    </source>
</evidence>
<feature type="domain" description="Malic enzyme N-terminal" evidence="9">
    <location>
        <begin position="19"/>
        <end position="152"/>
    </location>
</feature>
<dbReference type="eggNOG" id="COG0281">
    <property type="taxonomic scope" value="Bacteria"/>
</dbReference>
<keyword evidence="11" id="KW-1185">Reference proteome</keyword>
<dbReference type="Gene3D" id="3.40.50.10380">
    <property type="entry name" value="Malic enzyme, N-terminal domain"/>
    <property type="match status" value="1"/>
</dbReference>
<dbReference type="InterPro" id="IPR012301">
    <property type="entry name" value="Malic_N_dom"/>
</dbReference>
<dbReference type="InterPro" id="IPR015884">
    <property type="entry name" value="Malic_enzyme_CS"/>
</dbReference>
<evidence type="ECO:0000313" key="10">
    <source>
        <dbReference type="EMBL" id="AEV29176.1"/>
    </source>
</evidence>
<dbReference type="PROSITE" id="PS00331">
    <property type="entry name" value="MALIC_ENZYMES"/>
    <property type="match status" value="1"/>
</dbReference>
<keyword evidence="4" id="KW-0560">Oxidoreductase</keyword>
<protein>
    <submittedName>
        <fullName evidence="10">Malic enzyme</fullName>
    </submittedName>
</protein>
<evidence type="ECO:0000256" key="5">
    <source>
        <dbReference type="PIRSR" id="PIRSR000106-1"/>
    </source>
</evidence>
<dbReference type="STRING" id="158190.SpiGrapes_1363"/>
<dbReference type="EMBL" id="CP003155">
    <property type="protein sequence ID" value="AEV29176.1"/>
    <property type="molecule type" value="Genomic_DNA"/>
</dbReference>
<gene>
    <name evidence="10" type="ordered locus">SpiGrapes_1363</name>
</gene>
<sequence>MNDDLKERALAYHCLDGVPGKVSVVPTKPCQTASDLGLAYTPGVAKPVLAIEENPEDAYKYTSKGNLVAVISNGTAILGLGDRGALASKPVMEGKGVLFKRFADIDVFDIEVDEKDPDKLIEIVKALSPTFGGVNLEDIKGPECFKVEQELIKICPIPIFHDDQHGTAIIATAGMMNACEIVGKTLADIRVVVNGAGAAGISCAKMFVAAGVKREHIVMCDSKGVIYKGRAKGMTPEKEEFATEREVRTLAEAMVDADFFMGLSVADCVTAEMLLSMAKDPVVFAMSNPNPEIDYELAVSTRSDLIMATGRSDYPNQINNVLGFPFIFRGALDVRASRITEGMKMAAALALAKLAKESVPASVEKAYGGTKFSFGRNYIVPKPFDPRVIEYEAVAVAKAACEEGVALHPITDWEAYRASLVKRMEKYWK</sequence>
<organism evidence="10 11">
    <name type="scientific">Sphaerochaeta pleomorpha (strain ATCC BAA-1885 / DSM 22778 / Grapes)</name>
    <dbReference type="NCBI Taxonomy" id="158190"/>
    <lineage>
        <taxon>Bacteria</taxon>
        <taxon>Pseudomonadati</taxon>
        <taxon>Spirochaetota</taxon>
        <taxon>Spirochaetia</taxon>
        <taxon>Spirochaetales</taxon>
        <taxon>Sphaerochaetaceae</taxon>
        <taxon>Sphaerochaeta</taxon>
    </lineage>
</organism>
<evidence type="ECO:0000259" key="9">
    <source>
        <dbReference type="SMART" id="SM01274"/>
    </source>
</evidence>
<dbReference type="SUPFAM" id="SSF51735">
    <property type="entry name" value="NAD(P)-binding Rossmann-fold domains"/>
    <property type="match status" value="1"/>
</dbReference>
<feature type="binding site" evidence="6">
    <location>
        <position position="288"/>
    </location>
    <ligand>
        <name>(S)-malate</name>
        <dbReference type="ChEBI" id="CHEBI:15589"/>
    </ligand>
</feature>
<feature type="binding site" evidence="7">
    <location>
        <position position="138"/>
    </location>
    <ligand>
        <name>a divalent metal cation</name>
        <dbReference type="ChEBI" id="CHEBI:60240"/>
    </ligand>
</feature>